<dbReference type="Gene3D" id="1.10.8.210">
    <property type="entry name" value="Sirohaem synthase, dimerisation domain"/>
    <property type="match status" value="1"/>
</dbReference>
<keyword evidence="3 14" id="KW-0169">Cobalamin biosynthesis</keyword>
<dbReference type="Gene3D" id="3.40.50.720">
    <property type="entry name" value="NAD(P)-binding Rossmann-like Domain"/>
    <property type="match status" value="1"/>
</dbReference>
<evidence type="ECO:0000259" key="17">
    <source>
        <dbReference type="Pfam" id="PF10414"/>
    </source>
</evidence>
<dbReference type="CDD" id="cd11642">
    <property type="entry name" value="SUMT"/>
    <property type="match status" value="1"/>
</dbReference>
<feature type="active site" description="Proton donor" evidence="14">
    <location>
        <position position="270"/>
    </location>
</feature>
<dbReference type="Proteomes" id="UP001209854">
    <property type="component" value="Unassembled WGS sequence"/>
</dbReference>
<comment type="function">
    <text evidence="14">Multifunctional enzyme that catalyzes the SAM-dependent methylations of uroporphyrinogen III at position C-2 and C-7 to form precorrin-2 via precorrin-1. Then it catalyzes the NAD-dependent ring dehydrogenation of precorrin-2 to yield sirohydrochlorin. Finally, it catalyzes the ferrochelation of sirohydrochlorin to yield siroheme.</text>
</comment>
<dbReference type="SUPFAM" id="SSF75615">
    <property type="entry name" value="Siroheme synthase middle domains-like"/>
    <property type="match status" value="1"/>
</dbReference>
<reference evidence="19 20" key="1">
    <citation type="submission" date="2022-10" db="EMBL/GenBank/DDBJ databases">
        <title>High-quality genome sequences of two octocoral-associated bacteria, Endozoicomonas euniceicola EF212 and Endozoicomonas gorgoniicola PS125.</title>
        <authorList>
            <person name="Chiou Y.-J."/>
            <person name="Chen Y.-H."/>
        </authorList>
    </citation>
    <scope>NUCLEOTIDE SEQUENCE [LARGE SCALE GENOMIC DNA]</scope>
    <source>
        <strain evidence="19 20">PS125</strain>
    </source>
</reference>
<comment type="caution">
    <text evidence="19">The sequence shown here is derived from an EMBL/GenBank/DDBJ whole genome shotgun (WGS) entry which is preliminary data.</text>
</comment>
<keyword evidence="5 14" id="KW-0808">Transferase</keyword>
<dbReference type="InterPro" id="IPR000878">
    <property type="entry name" value="4pyrrol_Mease"/>
</dbReference>
<dbReference type="SUPFAM" id="SSF51735">
    <property type="entry name" value="NAD(P)-binding Rossmann-fold domains"/>
    <property type="match status" value="1"/>
</dbReference>
<comment type="pathway">
    <text evidence="14">Cofactor biosynthesis; adenosylcobalamin biosynthesis; sirohydrochlorin from precorrin-2: step 1/1.</text>
</comment>
<comment type="catalytic activity">
    <reaction evidence="13 14">
        <text>precorrin-2 + NAD(+) = sirohydrochlorin + NADH + 2 H(+)</text>
        <dbReference type="Rhea" id="RHEA:15613"/>
        <dbReference type="ChEBI" id="CHEBI:15378"/>
        <dbReference type="ChEBI" id="CHEBI:57540"/>
        <dbReference type="ChEBI" id="CHEBI:57945"/>
        <dbReference type="ChEBI" id="CHEBI:58351"/>
        <dbReference type="ChEBI" id="CHEBI:58827"/>
        <dbReference type="EC" id="1.3.1.76"/>
    </reaction>
</comment>
<evidence type="ECO:0000313" key="19">
    <source>
        <dbReference type="EMBL" id="MCW7555043.1"/>
    </source>
</evidence>
<evidence type="ECO:0000256" key="7">
    <source>
        <dbReference type="ARBA" id="ARBA00023002"/>
    </source>
</evidence>
<feature type="binding site" evidence="14">
    <location>
        <position position="306"/>
    </location>
    <ligand>
        <name>S-adenosyl-L-methionine</name>
        <dbReference type="ChEBI" id="CHEBI:59789"/>
    </ligand>
</feature>
<dbReference type="Gene3D" id="3.30.950.10">
    <property type="entry name" value="Methyltransferase, Cobalt-precorrin-4 Transmethylase, Domain 2"/>
    <property type="match status" value="1"/>
</dbReference>
<comment type="catalytic activity">
    <reaction evidence="14">
        <text>siroheme + 2 H(+) = sirohydrochlorin + Fe(2+)</text>
        <dbReference type="Rhea" id="RHEA:24360"/>
        <dbReference type="ChEBI" id="CHEBI:15378"/>
        <dbReference type="ChEBI" id="CHEBI:29033"/>
        <dbReference type="ChEBI" id="CHEBI:58351"/>
        <dbReference type="ChEBI" id="CHEBI:60052"/>
        <dbReference type="EC" id="4.99.1.4"/>
    </reaction>
</comment>
<comment type="catalytic activity">
    <reaction evidence="14">
        <text>uroporphyrinogen III + 2 S-adenosyl-L-methionine = precorrin-2 + 2 S-adenosyl-L-homocysteine + H(+)</text>
        <dbReference type="Rhea" id="RHEA:32459"/>
        <dbReference type="ChEBI" id="CHEBI:15378"/>
        <dbReference type="ChEBI" id="CHEBI:57308"/>
        <dbReference type="ChEBI" id="CHEBI:57856"/>
        <dbReference type="ChEBI" id="CHEBI:58827"/>
        <dbReference type="ChEBI" id="CHEBI:59789"/>
        <dbReference type="EC" id="2.1.1.107"/>
    </reaction>
</comment>
<dbReference type="NCBIfam" id="NF007922">
    <property type="entry name" value="PRK10637.1"/>
    <property type="match status" value="1"/>
</dbReference>
<dbReference type="InterPro" id="IPR035996">
    <property type="entry name" value="4pyrrol_Methylase_sf"/>
</dbReference>
<dbReference type="Gene3D" id="3.30.160.110">
    <property type="entry name" value="Siroheme synthase, domain 2"/>
    <property type="match status" value="1"/>
</dbReference>
<dbReference type="InterPro" id="IPR037115">
    <property type="entry name" value="Sirohaem_synt_dimer_dom_sf"/>
</dbReference>
<name>A0ABT3N134_9GAMM</name>
<dbReference type="InterPro" id="IPR012409">
    <property type="entry name" value="Sirohaem_synth"/>
</dbReference>
<dbReference type="InterPro" id="IPR014776">
    <property type="entry name" value="4pyrrole_Mease_sub2"/>
</dbReference>
<evidence type="ECO:0000256" key="1">
    <source>
        <dbReference type="ARBA" id="ARBA00005010"/>
    </source>
</evidence>
<feature type="binding site" evidence="14">
    <location>
        <begin position="301"/>
        <end position="303"/>
    </location>
    <ligand>
        <name>S-adenosyl-L-methionine</name>
        <dbReference type="ChEBI" id="CHEBI:59789"/>
    </ligand>
</feature>
<dbReference type="EC" id="2.1.1.107" evidence="14"/>
<evidence type="ECO:0000256" key="3">
    <source>
        <dbReference type="ARBA" id="ARBA00022573"/>
    </source>
</evidence>
<feature type="binding site" evidence="14">
    <location>
        <position position="412"/>
    </location>
    <ligand>
        <name>S-adenosyl-L-methionine</name>
        <dbReference type="ChEBI" id="CHEBI:59789"/>
    </ligand>
</feature>
<comment type="pathway">
    <text evidence="14">Porphyrin-containing compound metabolism; siroheme biosynthesis; siroheme from sirohydrochlorin: step 1/1.</text>
</comment>
<dbReference type="InterPro" id="IPR003043">
    <property type="entry name" value="Uropor_MeTrfase_CS"/>
</dbReference>
<evidence type="ECO:0000256" key="11">
    <source>
        <dbReference type="ARBA" id="ARBA00023268"/>
    </source>
</evidence>
<keyword evidence="8 14" id="KW-0520">NAD</keyword>
<evidence type="ECO:0000256" key="2">
    <source>
        <dbReference type="ARBA" id="ARBA00005879"/>
    </source>
</evidence>
<evidence type="ECO:0000256" key="14">
    <source>
        <dbReference type="HAMAP-Rule" id="MF_01646"/>
    </source>
</evidence>
<evidence type="ECO:0000256" key="15">
    <source>
        <dbReference type="RuleBase" id="RU003960"/>
    </source>
</evidence>
<dbReference type="PROSITE" id="PS00840">
    <property type="entry name" value="SUMT_2"/>
    <property type="match status" value="1"/>
</dbReference>
<evidence type="ECO:0000256" key="9">
    <source>
        <dbReference type="ARBA" id="ARBA00023239"/>
    </source>
</evidence>
<evidence type="ECO:0000256" key="5">
    <source>
        <dbReference type="ARBA" id="ARBA00022679"/>
    </source>
</evidence>
<accession>A0ABT3N134</accession>
<comment type="pathway">
    <text evidence="12 14">Porphyrin-containing compound metabolism; siroheme biosynthesis; precorrin-2 from uroporphyrinogen III: step 1/1.</text>
</comment>
<dbReference type="EC" id="1.3.1.76" evidence="14"/>
<dbReference type="PANTHER" id="PTHR45790:SF1">
    <property type="entry name" value="SIROHEME SYNTHASE"/>
    <property type="match status" value="1"/>
</dbReference>
<keyword evidence="6 14" id="KW-0949">S-adenosyl-L-methionine</keyword>
<dbReference type="InterPro" id="IPR028281">
    <property type="entry name" value="Sirohaem_synthase_central"/>
</dbReference>
<gene>
    <name evidence="14 19" type="primary">cysG</name>
    <name evidence="19" type="ORF">NX722_20940</name>
</gene>
<dbReference type="Gene3D" id="3.40.1010.10">
    <property type="entry name" value="Cobalt-precorrin-4 Transmethylase, Domain 1"/>
    <property type="match status" value="1"/>
</dbReference>
<evidence type="ECO:0000256" key="8">
    <source>
        <dbReference type="ARBA" id="ARBA00023027"/>
    </source>
</evidence>
<dbReference type="InterPro" id="IPR036291">
    <property type="entry name" value="NAD(P)-bd_dom_sf"/>
</dbReference>
<evidence type="ECO:0000259" key="18">
    <source>
        <dbReference type="Pfam" id="PF14824"/>
    </source>
</evidence>
<feature type="domain" description="Sirohaem synthase dimerisation" evidence="17">
    <location>
        <begin position="150"/>
        <end position="207"/>
    </location>
</feature>
<protein>
    <recommendedName>
        <fullName evidence="14">Siroheme synthase</fullName>
    </recommendedName>
    <domain>
        <recommendedName>
            <fullName evidence="14">Uroporphyrinogen-III C-methyltransferase</fullName>
            <shortName evidence="14">Urogen III methylase</shortName>
            <ecNumber evidence="14">2.1.1.107</ecNumber>
        </recommendedName>
        <alternativeName>
            <fullName evidence="14">SUMT</fullName>
        </alternativeName>
        <alternativeName>
            <fullName evidence="14">Uroporphyrinogen III methylase</fullName>
            <shortName evidence="14">UROM</shortName>
        </alternativeName>
    </domain>
    <domain>
        <recommendedName>
            <fullName evidence="14">Precorrin-2 dehydrogenase</fullName>
            <ecNumber evidence="14">1.3.1.76</ecNumber>
        </recommendedName>
    </domain>
    <domain>
        <recommendedName>
            <fullName evidence="14">Sirohydrochlorin ferrochelatase</fullName>
            <ecNumber evidence="14">4.99.1.4</ecNumber>
        </recommendedName>
    </domain>
</protein>
<comment type="similarity">
    <text evidence="14">In the N-terminal section; belongs to the precorrin-2 dehydrogenase / sirohydrochlorin ferrochelatase family.</text>
</comment>
<evidence type="ECO:0000259" key="16">
    <source>
        <dbReference type="Pfam" id="PF00590"/>
    </source>
</evidence>
<dbReference type="GO" id="GO:0051266">
    <property type="term" value="F:sirohydrochlorin ferrochelatase activity"/>
    <property type="evidence" value="ECO:0007669"/>
    <property type="project" value="UniProtKB-EC"/>
</dbReference>
<keyword evidence="10 14" id="KW-0627">Porphyrin biosynthesis</keyword>
<feature type="binding site" evidence="14">
    <location>
        <begin position="43"/>
        <end position="44"/>
    </location>
    <ligand>
        <name>NAD(+)</name>
        <dbReference type="ChEBI" id="CHEBI:57540"/>
    </ligand>
</feature>
<feature type="binding site" evidence="14">
    <location>
        <position position="383"/>
    </location>
    <ligand>
        <name>S-adenosyl-L-methionine</name>
        <dbReference type="ChEBI" id="CHEBI:59789"/>
    </ligand>
</feature>
<comment type="similarity">
    <text evidence="2 15">Belongs to the precorrin methyltransferase family.</text>
</comment>
<feature type="region of interest" description="Uroporphyrinogen-III C-methyltransferase" evidence="14">
    <location>
        <begin position="216"/>
        <end position="466"/>
    </location>
</feature>
<comment type="caution">
    <text evidence="14">Lacks conserved residue(s) required for the propagation of feature annotation.</text>
</comment>
<dbReference type="InterPro" id="IPR014777">
    <property type="entry name" value="4pyrrole_Mease_sub1"/>
</dbReference>
<dbReference type="NCBIfam" id="NF004790">
    <property type="entry name" value="PRK06136.1"/>
    <property type="match status" value="1"/>
</dbReference>
<keyword evidence="7 14" id="KW-0560">Oxidoreductase</keyword>
<dbReference type="InterPro" id="IPR006366">
    <property type="entry name" value="CobA/CysG_C"/>
</dbReference>
<dbReference type="PIRSF" id="PIRSF036426">
    <property type="entry name" value="Sirohaem_synth"/>
    <property type="match status" value="1"/>
</dbReference>
<dbReference type="EC" id="4.99.1.4" evidence="14"/>
<dbReference type="NCBIfam" id="TIGR01469">
    <property type="entry name" value="cobA_cysG_Cterm"/>
    <property type="match status" value="1"/>
</dbReference>
<evidence type="ECO:0000313" key="20">
    <source>
        <dbReference type="Proteomes" id="UP001209854"/>
    </source>
</evidence>
<evidence type="ECO:0000256" key="4">
    <source>
        <dbReference type="ARBA" id="ARBA00022603"/>
    </source>
</evidence>
<feature type="region of interest" description="Precorrin-2 dehydrogenase / sirohydrochlorin ferrochelatase" evidence="14">
    <location>
        <begin position="1"/>
        <end position="203"/>
    </location>
</feature>
<feature type="binding site" evidence="14">
    <location>
        <position position="225"/>
    </location>
    <ligand>
        <name>S-adenosyl-L-methionine</name>
        <dbReference type="ChEBI" id="CHEBI:59789"/>
    </ligand>
</feature>
<dbReference type="GO" id="GO:0004851">
    <property type="term" value="F:uroporphyrin-III C-methyltransferase activity"/>
    <property type="evidence" value="ECO:0007669"/>
    <property type="project" value="UniProtKB-EC"/>
</dbReference>
<feature type="binding site" evidence="14">
    <location>
        <begin position="331"/>
        <end position="332"/>
    </location>
    <ligand>
        <name>S-adenosyl-L-methionine</name>
        <dbReference type="ChEBI" id="CHEBI:59789"/>
    </ligand>
</feature>
<dbReference type="Pfam" id="PF14824">
    <property type="entry name" value="Sirohm_synth_M"/>
    <property type="match status" value="1"/>
</dbReference>
<comment type="similarity">
    <text evidence="14">In the C-terminal section; belongs to the precorrin methyltransferase family.</text>
</comment>
<feature type="domain" description="Siroheme synthase central" evidence="18">
    <location>
        <begin position="127"/>
        <end position="145"/>
    </location>
</feature>
<dbReference type="Pfam" id="PF10414">
    <property type="entry name" value="CysG_dimeriser"/>
    <property type="match status" value="1"/>
</dbReference>
<dbReference type="InterPro" id="IPR050161">
    <property type="entry name" value="Siro_Cobalamin_biosynth"/>
</dbReference>
<keyword evidence="4 14" id="KW-0489">Methyltransferase</keyword>
<keyword evidence="20" id="KW-1185">Reference proteome</keyword>
<dbReference type="Pfam" id="PF00590">
    <property type="entry name" value="TP_methylase"/>
    <property type="match status" value="1"/>
</dbReference>
<dbReference type="GO" id="GO:0043115">
    <property type="term" value="F:precorrin-2 dehydrogenase activity"/>
    <property type="evidence" value="ECO:0007669"/>
    <property type="project" value="UniProtKB-EC"/>
</dbReference>
<dbReference type="InterPro" id="IPR019478">
    <property type="entry name" value="Sirohaem_synthase_dimer_dom"/>
</dbReference>
<comment type="pathway">
    <text evidence="1 14">Porphyrin-containing compound metabolism; siroheme biosynthesis; sirohydrochlorin from precorrin-2: step 1/1.</text>
</comment>
<dbReference type="SUPFAM" id="SSF53790">
    <property type="entry name" value="Tetrapyrrole methylase"/>
    <property type="match status" value="1"/>
</dbReference>
<evidence type="ECO:0000256" key="13">
    <source>
        <dbReference type="ARBA" id="ARBA00047561"/>
    </source>
</evidence>
<evidence type="ECO:0000256" key="6">
    <source>
        <dbReference type="ARBA" id="ARBA00022691"/>
    </source>
</evidence>
<feature type="active site" description="Proton acceptor" evidence="14">
    <location>
        <position position="248"/>
    </location>
</feature>
<dbReference type="PANTHER" id="PTHR45790">
    <property type="entry name" value="SIROHEME SYNTHASE-RELATED"/>
    <property type="match status" value="1"/>
</dbReference>
<evidence type="ECO:0000256" key="12">
    <source>
        <dbReference type="ARBA" id="ARBA00025705"/>
    </source>
</evidence>
<feature type="domain" description="Tetrapyrrole methylase" evidence="16">
    <location>
        <begin position="218"/>
        <end position="427"/>
    </location>
</feature>
<dbReference type="GO" id="GO:0032259">
    <property type="term" value="P:methylation"/>
    <property type="evidence" value="ECO:0007669"/>
    <property type="project" value="UniProtKB-KW"/>
</dbReference>
<dbReference type="NCBIfam" id="TIGR01470">
    <property type="entry name" value="cysG_Nterm"/>
    <property type="match status" value="1"/>
</dbReference>
<sequence length="466" mass="51260">MDYFPLFMDIRQRPCLIVGGGDVALRKARILKEAGAFIRIVAHQVSDELKELLNSPEHQIYERGFCQNDLDDAFVVIAATDQQATNQLVAESAKQKNLIVNVVDSPAESNAIMPAIVDRSPVIAAFSTGGKAPVLARMLREKLESLLPSRYGSLAALAGRYRSRVIGRFDSINDRRRFWETIFSGPAAEAALNGDEEGAEREIETQLANQKKQKTGEVYLVGAGPGDPDLLTFRALRLMQQADVVLYDRLVSEPIRALCRRDAEYIYVGKKCAKHIKPQPEINDLLVEQAKMGKRVLRLKGGDPFIFGRGGEELESLARENIPFQVVPGITAASGCASYAGIPLTHRDHAQSVRFVTGHEQNNGCSLDWQSLSKPNQTLVFYMGLLKLGHICDKLITHGCSARTPAALIEKGTTSQQRVITADLSTLPSLVKEKEIRSPALIIIGGVVKLQASLNWKKFTNSSSEI</sequence>
<comment type="pathway">
    <text evidence="14">Cofactor biosynthesis; adenosylcobalamin biosynthesis; precorrin-2 from uroporphyrinogen III: step 1/1.</text>
</comment>
<dbReference type="Pfam" id="PF13241">
    <property type="entry name" value="NAD_binding_7"/>
    <property type="match status" value="1"/>
</dbReference>
<dbReference type="EMBL" id="JAPFCC010000001">
    <property type="protein sequence ID" value="MCW7555043.1"/>
    <property type="molecule type" value="Genomic_DNA"/>
</dbReference>
<proteinExistence type="inferred from homology"/>
<keyword evidence="11 14" id="KW-0511">Multifunctional enzyme</keyword>
<feature type="binding site" evidence="14">
    <location>
        <begin position="22"/>
        <end position="23"/>
    </location>
    <ligand>
        <name>NAD(+)</name>
        <dbReference type="ChEBI" id="CHEBI:57540"/>
    </ligand>
</feature>
<dbReference type="RefSeq" id="WP_262564809.1">
    <property type="nucleotide sequence ID" value="NZ_JAPFCC010000001.1"/>
</dbReference>
<dbReference type="InterPro" id="IPR006367">
    <property type="entry name" value="Sirohaem_synthase_N"/>
</dbReference>
<organism evidence="19 20">
    <name type="scientific">Endozoicomonas gorgoniicola</name>
    <dbReference type="NCBI Taxonomy" id="1234144"/>
    <lineage>
        <taxon>Bacteria</taxon>
        <taxon>Pseudomonadati</taxon>
        <taxon>Pseudomonadota</taxon>
        <taxon>Gammaproteobacteria</taxon>
        <taxon>Oceanospirillales</taxon>
        <taxon>Endozoicomonadaceae</taxon>
        <taxon>Endozoicomonas</taxon>
    </lineage>
</organism>
<evidence type="ECO:0000256" key="10">
    <source>
        <dbReference type="ARBA" id="ARBA00023244"/>
    </source>
</evidence>
<keyword evidence="9 14" id="KW-0456">Lyase</keyword>
<dbReference type="HAMAP" id="MF_01646">
    <property type="entry name" value="Siroheme_synth"/>
    <property type="match status" value="1"/>
</dbReference>